<keyword evidence="2" id="KW-0560">Oxidoreductase</keyword>
<dbReference type="Pfam" id="PF00465">
    <property type="entry name" value="Fe-ADH"/>
    <property type="match status" value="1"/>
</dbReference>
<evidence type="ECO:0000256" key="2">
    <source>
        <dbReference type="ARBA" id="ARBA00023002"/>
    </source>
</evidence>
<protein>
    <recommendedName>
        <fullName evidence="6">Glycerol dehydrogenase</fullName>
        <ecNumber evidence="5">1.1.1.6</ecNumber>
    </recommendedName>
</protein>
<evidence type="ECO:0000313" key="9">
    <source>
        <dbReference type="EMBL" id="MBD3325707.1"/>
    </source>
</evidence>
<evidence type="ECO:0000256" key="7">
    <source>
        <dbReference type="ARBA" id="ARBA00049006"/>
    </source>
</evidence>
<comment type="pathway">
    <text evidence="4">Polyol metabolism; glycerol fermentation; glycerone phosphate from glycerol (oxidative route): step 1/2.</text>
</comment>
<gene>
    <name evidence="9" type="ORF">GF339_14065</name>
</gene>
<proteinExistence type="predicted"/>
<comment type="catalytic activity">
    <reaction evidence="7">
        <text>glycerol + NAD(+) = dihydroxyacetone + NADH + H(+)</text>
        <dbReference type="Rhea" id="RHEA:13769"/>
        <dbReference type="ChEBI" id="CHEBI:15378"/>
        <dbReference type="ChEBI" id="CHEBI:16016"/>
        <dbReference type="ChEBI" id="CHEBI:17754"/>
        <dbReference type="ChEBI" id="CHEBI:57540"/>
        <dbReference type="ChEBI" id="CHEBI:57945"/>
        <dbReference type="EC" id="1.1.1.6"/>
    </reaction>
</comment>
<dbReference type="EMBL" id="WJJP01000453">
    <property type="protein sequence ID" value="MBD3325707.1"/>
    <property type="molecule type" value="Genomic_DNA"/>
</dbReference>
<evidence type="ECO:0000256" key="5">
    <source>
        <dbReference type="ARBA" id="ARBA00039147"/>
    </source>
</evidence>
<organism evidence="9 10">
    <name type="scientific">candidate division KSB3 bacterium</name>
    <dbReference type="NCBI Taxonomy" id="2044937"/>
    <lineage>
        <taxon>Bacteria</taxon>
        <taxon>candidate division KSB3</taxon>
    </lineage>
</organism>
<sequence>MIKSIIFPHRYVQGPGALDELPKLLRPLGKKILVLIDPGIEHMLKPRLEALVGTEFDAVFTSFAGESTEAEMQKGAQTAKEKGCAVVIGVGGGKAIDTAKGIAHFT</sequence>
<name>A0A9D5Q6X8_9BACT</name>
<dbReference type="Proteomes" id="UP000649604">
    <property type="component" value="Unassembled WGS sequence"/>
</dbReference>
<evidence type="ECO:0000256" key="6">
    <source>
        <dbReference type="ARBA" id="ARBA00040132"/>
    </source>
</evidence>
<dbReference type="AlphaFoldDB" id="A0A9D5Q6X8"/>
<dbReference type="GO" id="GO:0046872">
    <property type="term" value="F:metal ion binding"/>
    <property type="evidence" value="ECO:0007669"/>
    <property type="project" value="UniProtKB-KW"/>
</dbReference>
<evidence type="ECO:0000313" key="10">
    <source>
        <dbReference type="Proteomes" id="UP000649604"/>
    </source>
</evidence>
<dbReference type="Gene3D" id="3.40.50.1970">
    <property type="match status" value="1"/>
</dbReference>
<dbReference type="PANTHER" id="PTHR43616">
    <property type="entry name" value="GLYCEROL DEHYDROGENASE"/>
    <property type="match status" value="1"/>
</dbReference>
<comment type="caution">
    <text evidence="9">The sequence shown here is derived from an EMBL/GenBank/DDBJ whole genome shotgun (WGS) entry which is preliminary data.</text>
</comment>
<keyword evidence="3" id="KW-0520">NAD</keyword>
<dbReference type="InterPro" id="IPR001670">
    <property type="entry name" value="ADH_Fe/GldA"/>
</dbReference>
<dbReference type="GO" id="GO:0008888">
    <property type="term" value="F:glycerol dehydrogenase (NAD+) activity"/>
    <property type="evidence" value="ECO:0007669"/>
    <property type="project" value="UniProtKB-EC"/>
</dbReference>
<evidence type="ECO:0000256" key="1">
    <source>
        <dbReference type="ARBA" id="ARBA00022723"/>
    </source>
</evidence>
<feature type="non-terminal residue" evidence="9">
    <location>
        <position position="106"/>
    </location>
</feature>
<dbReference type="PANTHER" id="PTHR43616:SF5">
    <property type="entry name" value="GLYCEROL DEHYDROGENASE 1"/>
    <property type="match status" value="1"/>
</dbReference>
<evidence type="ECO:0000259" key="8">
    <source>
        <dbReference type="Pfam" id="PF00465"/>
    </source>
</evidence>
<dbReference type="InterPro" id="IPR016205">
    <property type="entry name" value="Glycerol_DH"/>
</dbReference>
<evidence type="ECO:0000256" key="4">
    <source>
        <dbReference type="ARBA" id="ARBA00037918"/>
    </source>
</evidence>
<reference evidence="9" key="1">
    <citation type="submission" date="2019-11" db="EMBL/GenBank/DDBJ databases">
        <title>Microbial mats filling the niche in hypersaline microbial mats.</title>
        <authorList>
            <person name="Wong H.L."/>
            <person name="Macleod F.I."/>
            <person name="White R.A. III"/>
            <person name="Burns B.P."/>
        </authorList>
    </citation>
    <scope>NUCLEOTIDE SEQUENCE</scope>
    <source>
        <strain evidence="9">Rbin_158</strain>
    </source>
</reference>
<feature type="domain" description="Alcohol dehydrogenase iron-type/glycerol dehydrogenase GldA" evidence="8">
    <location>
        <begin position="8"/>
        <end position="105"/>
    </location>
</feature>
<keyword evidence="1" id="KW-0479">Metal-binding</keyword>
<evidence type="ECO:0000256" key="3">
    <source>
        <dbReference type="ARBA" id="ARBA00023027"/>
    </source>
</evidence>
<dbReference type="SUPFAM" id="SSF56796">
    <property type="entry name" value="Dehydroquinate synthase-like"/>
    <property type="match status" value="1"/>
</dbReference>
<accession>A0A9D5Q6X8</accession>
<dbReference type="EC" id="1.1.1.6" evidence="5"/>